<dbReference type="EMBL" id="JSAN01000143">
    <property type="protein sequence ID" value="KIC70774.1"/>
    <property type="molecule type" value="Genomic_DNA"/>
</dbReference>
<accession>A0A0C1GYV9</accession>
<gene>
    <name evidence="1" type="ORF">DB44_FX00030</name>
</gene>
<evidence type="ECO:0000313" key="1">
    <source>
        <dbReference type="EMBL" id="KIC70774.1"/>
    </source>
</evidence>
<dbReference type="RefSeq" id="WP_039360814.1">
    <property type="nucleotide sequence ID" value="NZ_JSAN01000143.1"/>
</dbReference>
<organism evidence="1 2">
    <name type="scientific">Candidatus Protochlamydia amoebophila</name>
    <dbReference type="NCBI Taxonomy" id="362787"/>
    <lineage>
        <taxon>Bacteria</taxon>
        <taxon>Pseudomonadati</taxon>
        <taxon>Chlamydiota</taxon>
        <taxon>Chlamydiia</taxon>
        <taxon>Parachlamydiales</taxon>
        <taxon>Parachlamydiaceae</taxon>
        <taxon>Candidatus Protochlamydia</taxon>
    </lineage>
</organism>
<proteinExistence type="predicted"/>
<comment type="caution">
    <text evidence="1">The sequence shown here is derived from an EMBL/GenBank/DDBJ whole genome shotgun (WGS) entry which is preliminary data.</text>
</comment>
<sequence length="99" mass="11458">MKDFHDLYSLISIGSLNAINTKKAIELVFNHRKTSLKGLPIAFDTNALEQLEKGWSLYHRRLKPTKNTLILPNSINNLIDSINQWLHWKTSLCKKNVDQ</sequence>
<dbReference type="Proteomes" id="UP000031465">
    <property type="component" value="Unassembled WGS sequence"/>
</dbReference>
<name>A0A0C1GYV9_9BACT</name>
<evidence type="ECO:0000313" key="2">
    <source>
        <dbReference type="Proteomes" id="UP000031465"/>
    </source>
</evidence>
<protein>
    <submittedName>
        <fullName evidence="1">Uncharacterized protein</fullName>
    </submittedName>
</protein>
<dbReference type="AlphaFoldDB" id="A0A0C1GYV9"/>
<reference evidence="1 2" key="1">
    <citation type="journal article" date="2014" name="Mol. Biol. Evol.">
        <title>Massive expansion of Ubiquitination-related gene families within the Chlamydiae.</title>
        <authorList>
            <person name="Domman D."/>
            <person name="Collingro A."/>
            <person name="Lagkouvardos I."/>
            <person name="Gehre L."/>
            <person name="Weinmaier T."/>
            <person name="Rattei T."/>
            <person name="Subtil A."/>
            <person name="Horn M."/>
        </authorList>
    </citation>
    <scope>NUCLEOTIDE SEQUENCE [LARGE SCALE GENOMIC DNA]</scope>
    <source>
        <strain evidence="1 2">EI2</strain>
    </source>
</reference>